<sequence>MSLLNISSDEELELVLKGQKWQPCPPSTEDVLATGDQWIFITNHEASVKSTKIKEKVTFGAMASMANAFKPSAGEFFIQTIPKQSS</sequence>
<protein>
    <submittedName>
        <fullName evidence="1">Uncharacterized protein</fullName>
    </submittedName>
</protein>
<keyword evidence="2" id="KW-1185">Reference proteome</keyword>
<dbReference type="EMBL" id="UYRU01067989">
    <property type="protein sequence ID" value="VDN17228.1"/>
    <property type="molecule type" value="Genomic_DNA"/>
</dbReference>
<evidence type="ECO:0000313" key="2">
    <source>
        <dbReference type="Proteomes" id="UP000281553"/>
    </source>
</evidence>
<accession>A0A3P7M4N0</accession>
<dbReference type="Gene3D" id="1.10.10.10">
    <property type="entry name" value="Winged helix-like DNA-binding domain superfamily/Winged helix DNA-binding domain"/>
    <property type="match status" value="1"/>
</dbReference>
<proteinExistence type="predicted"/>
<dbReference type="AlphaFoldDB" id="A0A3P7M4N0"/>
<organism evidence="1 2">
    <name type="scientific">Dibothriocephalus latus</name>
    <name type="common">Fish tapeworm</name>
    <name type="synonym">Diphyllobothrium latum</name>
    <dbReference type="NCBI Taxonomy" id="60516"/>
    <lineage>
        <taxon>Eukaryota</taxon>
        <taxon>Metazoa</taxon>
        <taxon>Spiralia</taxon>
        <taxon>Lophotrochozoa</taxon>
        <taxon>Platyhelminthes</taxon>
        <taxon>Cestoda</taxon>
        <taxon>Eucestoda</taxon>
        <taxon>Diphyllobothriidea</taxon>
        <taxon>Diphyllobothriidae</taxon>
        <taxon>Dibothriocephalus</taxon>
    </lineage>
</organism>
<name>A0A3P7M4N0_DIBLA</name>
<reference evidence="1 2" key="1">
    <citation type="submission" date="2018-11" db="EMBL/GenBank/DDBJ databases">
        <authorList>
            <consortium name="Pathogen Informatics"/>
        </authorList>
    </citation>
    <scope>NUCLEOTIDE SEQUENCE [LARGE SCALE GENOMIC DNA]</scope>
</reference>
<evidence type="ECO:0000313" key="1">
    <source>
        <dbReference type="EMBL" id="VDN17228.1"/>
    </source>
</evidence>
<dbReference type="InterPro" id="IPR036388">
    <property type="entry name" value="WH-like_DNA-bd_sf"/>
</dbReference>
<dbReference type="OrthoDB" id="337745at2759"/>
<dbReference type="Proteomes" id="UP000281553">
    <property type="component" value="Unassembled WGS sequence"/>
</dbReference>
<gene>
    <name evidence="1" type="ORF">DILT_LOCUS12871</name>
</gene>